<accession>X1EPA9</accession>
<protein>
    <recommendedName>
        <fullName evidence="1">UmuC domain-containing protein</fullName>
    </recommendedName>
</protein>
<dbReference type="InterPro" id="IPR043502">
    <property type="entry name" value="DNA/RNA_pol_sf"/>
</dbReference>
<dbReference type="PANTHER" id="PTHR11076">
    <property type="entry name" value="DNA REPAIR POLYMERASE UMUC / TRANSFERASE FAMILY MEMBER"/>
    <property type="match status" value="1"/>
</dbReference>
<gene>
    <name evidence="2" type="ORF">S03H2_07184</name>
</gene>
<dbReference type="GO" id="GO:0042276">
    <property type="term" value="P:error-prone translesion synthesis"/>
    <property type="evidence" value="ECO:0007669"/>
    <property type="project" value="TreeGrafter"/>
</dbReference>
<dbReference type="SUPFAM" id="SSF56672">
    <property type="entry name" value="DNA/RNA polymerases"/>
    <property type="match status" value="1"/>
</dbReference>
<dbReference type="PROSITE" id="PS50173">
    <property type="entry name" value="UMUC"/>
    <property type="match status" value="1"/>
</dbReference>
<name>X1EPA9_9ZZZZ</name>
<feature type="non-terminal residue" evidence="2">
    <location>
        <position position="60"/>
    </location>
</feature>
<dbReference type="AlphaFoldDB" id="X1EPA9"/>
<sequence>MSHFILHCDLDCFFAAVEERDNPIYIGKPIVIGADPKEGKGRGVVSTCNYEARRFGLHSA</sequence>
<evidence type="ECO:0000313" key="2">
    <source>
        <dbReference type="EMBL" id="GAH22175.1"/>
    </source>
</evidence>
<dbReference type="InterPro" id="IPR050116">
    <property type="entry name" value="DNA_polymerase-Y"/>
</dbReference>
<proteinExistence type="predicted"/>
<dbReference type="GO" id="GO:0005829">
    <property type="term" value="C:cytosol"/>
    <property type="evidence" value="ECO:0007669"/>
    <property type="project" value="TreeGrafter"/>
</dbReference>
<dbReference type="Gene3D" id="3.40.1170.60">
    <property type="match status" value="1"/>
</dbReference>
<dbReference type="GO" id="GO:0003887">
    <property type="term" value="F:DNA-directed DNA polymerase activity"/>
    <property type="evidence" value="ECO:0007669"/>
    <property type="project" value="TreeGrafter"/>
</dbReference>
<dbReference type="PANTHER" id="PTHR11076:SF33">
    <property type="entry name" value="DNA POLYMERASE KAPPA"/>
    <property type="match status" value="1"/>
</dbReference>
<dbReference type="InterPro" id="IPR043128">
    <property type="entry name" value="Rev_trsase/Diguanyl_cyclase"/>
</dbReference>
<reference evidence="2" key="1">
    <citation type="journal article" date="2014" name="Front. Microbiol.">
        <title>High frequency of phylogenetically diverse reductive dehalogenase-homologous genes in deep subseafloor sedimentary metagenomes.</title>
        <authorList>
            <person name="Kawai M."/>
            <person name="Futagami T."/>
            <person name="Toyoda A."/>
            <person name="Takaki Y."/>
            <person name="Nishi S."/>
            <person name="Hori S."/>
            <person name="Arai W."/>
            <person name="Tsubouchi T."/>
            <person name="Morono Y."/>
            <person name="Uchiyama I."/>
            <person name="Ito T."/>
            <person name="Fujiyama A."/>
            <person name="Inagaki F."/>
            <person name="Takami H."/>
        </authorList>
    </citation>
    <scope>NUCLEOTIDE SEQUENCE</scope>
    <source>
        <strain evidence="2">Expedition CK06-06</strain>
    </source>
</reference>
<dbReference type="EMBL" id="BARU01003273">
    <property type="protein sequence ID" value="GAH22175.1"/>
    <property type="molecule type" value="Genomic_DNA"/>
</dbReference>
<organism evidence="2">
    <name type="scientific">marine sediment metagenome</name>
    <dbReference type="NCBI Taxonomy" id="412755"/>
    <lineage>
        <taxon>unclassified sequences</taxon>
        <taxon>metagenomes</taxon>
        <taxon>ecological metagenomes</taxon>
    </lineage>
</organism>
<dbReference type="Pfam" id="PF00817">
    <property type="entry name" value="IMS"/>
    <property type="match status" value="1"/>
</dbReference>
<dbReference type="Gene3D" id="3.30.70.270">
    <property type="match status" value="1"/>
</dbReference>
<dbReference type="InterPro" id="IPR001126">
    <property type="entry name" value="UmuC"/>
</dbReference>
<feature type="domain" description="UmuC" evidence="1">
    <location>
        <begin position="5"/>
        <end position="60"/>
    </location>
</feature>
<dbReference type="GO" id="GO:0006281">
    <property type="term" value="P:DNA repair"/>
    <property type="evidence" value="ECO:0007669"/>
    <property type="project" value="InterPro"/>
</dbReference>
<dbReference type="GO" id="GO:0009432">
    <property type="term" value="P:SOS response"/>
    <property type="evidence" value="ECO:0007669"/>
    <property type="project" value="TreeGrafter"/>
</dbReference>
<comment type="caution">
    <text evidence="2">The sequence shown here is derived from an EMBL/GenBank/DDBJ whole genome shotgun (WGS) entry which is preliminary data.</text>
</comment>
<evidence type="ECO:0000259" key="1">
    <source>
        <dbReference type="PROSITE" id="PS50173"/>
    </source>
</evidence>